<keyword evidence="10" id="KW-1185">Reference proteome</keyword>
<keyword evidence="5" id="KW-0503">Monooxygenase</keyword>
<dbReference type="InterPro" id="IPR013901">
    <property type="entry name" value="Anthrone_oxy"/>
</dbReference>
<dbReference type="AlphaFoldDB" id="A0AAD6GHE4"/>
<evidence type="ECO:0000256" key="3">
    <source>
        <dbReference type="ARBA" id="ARBA00022989"/>
    </source>
</evidence>
<evidence type="ECO:0000256" key="7">
    <source>
        <dbReference type="ARBA" id="ARBA00034313"/>
    </source>
</evidence>
<feature type="transmembrane region" description="Helical" evidence="8">
    <location>
        <begin position="143"/>
        <end position="161"/>
    </location>
</feature>
<evidence type="ECO:0008006" key="11">
    <source>
        <dbReference type="Google" id="ProtNLM"/>
    </source>
</evidence>
<dbReference type="PANTHER" id="PTHR35042:SF3">
    <property type="entry name" value="ANTHRONE OXYGENASE-RELATED"/>
    <property type="match status" value="1"/>
</dbReference>
<comment type="caution">
    <text evidence="9">The sequence shown here is derived from an EMBL/GenBank/DDBJ whole genome shotgun (WGS) entry which is preliminary data.</text>
</comment>
<accession>A0AAD6GHE4</accession>
<evidence type="ECO:0000313" key="10">
    <source>
        <dbReference type="Proteomes" id="UP001220324"/>
    </source>
</evidence>
<feature type="transmembrane region" description="Helical" evidence="8">
    <location>
        <begin position="88"/>
        <end position="108"/>
    </location>
</feature>
<proteinExistence type="inferred from homology"/>
<name>A0AAD6GHE4_9EURO</name>
<comment type="subcellular location">
    <subcellularLocation>
        <location evidence="1">Membrane</location>
        <topology evidence="1">Multi-pass membrane protein</topology>
    </subcellularLocation>
</comment>
<keyword evidence="3 8" id="KW-1133">Transmembrane helix</keyword>
<comment type="similarity">
    <text evidence="7">Belongs to the anthrone oxygenase family.</text>
</comment>
<dbReference type="PANTHER" id="PTHR35042">
    <property type="entry name" value="ANTHRONE OXYGENASE ENCC"/>
    <property type="match status" value="1"/>
</dbReference>
<reference evidence="9 10" key="1">
    <citation type="journal article" date="2023" name="IMA Fungus">
        <title>Comparative genomic study of the Penicillium genus elucidates a diverse pangenome and 15 lateral gene transfer events.</title>
        <authorList>
            <person name="Petersen C."/>
            <person name="Sorensen T."/>
            <person name="Nielsen M.R."/>
            <person name="Sondergaard T.E."/>
            <person name="Sorensen J.L."/>
            <person name="Fitzpatrick D.A."/>
            <person name="Frisvad J.C."/>
            <person name="Nielsen K.L."/>
        </authorList>
    </citation>
    <scope>NUCLEOTIDE SEQUENCE [LARGE SCALE GENOMIC DNA]</scope>
    <source>
        <strain evidence="9 10">IBT 35679</strain>
    </source>
</reference>
<organism evidence="9 10">
    <name type="scientific">Penicillium frequentans</name>
    <dbReference type="NCBI Taxonomy" id="3151616"/>
    <lineage>
        <taxon>Eukaryota</taxon>
        <taxon>Fungi</taxon>
        <taxon>Dikarya</taxon>
        <taxon>Ascomycota</taxon>
        <taxon>Pezizomycotina</taxon>
        <taxon>Eurotiomycetes</taxon>
        <taxon>Eurotiomycetidae</taxon>
        <taxon>Eurotiales</taxon>
        <taxon>Aspergillaceae</taxon>
        <taxon>Penicillium</taxon>
    </lineage>
</organism>
<keyword evidence="2 8" id="KW-0812">Transmembrane</keyword>
<protein>
    <recommendedName>
        <fullName evidence="11">Noranthrone monooxygenase</fullName>
    </recommendedName>
</protein>
<evidence type="ECO:0000256" key="2">
    <source>
        <dbReference type="ARBA" id="ARBA00022692"/>
    </source>
</evidence>
<dbReference type="GO" id="GO:0004497">
    <property type="term" value="F:monooxygenase activity"/>
    <property type="evidence" value="ECO:0007669"/>
    <property type="project" value="UniProtKB-KW"/>
</dbReference>
<feature type="transmembrane region" description="Helical" evidence="8">
    <location>
        <begin position="56"/>
        <end position="76"/>
    </location>
</feature>
<feature type="transmembrane region" description="Helical" evidence="8">
    <location>
        <begin position="12"/>
        <end position="36"/>
    </location>
</feature>
<dbReference type="Pfam" id="PF08592">
    <property type="entry name" value="Anthrone_oxy"/>
    <property type="match status" value="1"/>
</dbReference>
<dbReference type="Proteomes" id="UP001220324">
    <property type="component" value="Unassembled WGS sequence"/>
</dbReference>
<evidence type="ECO:0000256" key="4">
    <source>
        <dbReference type="ARBA" id="ARBA00023002"/>
    </source>
</evidence>
<evidence type="ECO:0000256" key="1">
    <source>
        <dbReference type="ARBA" id="ARBA00004141"/>
    </source>
</evidence>
<evidence type="ECO:0000256" key="5">
    <source>
        <dbReference type="ARBA" id="ARBA00023033"/>
    </source>
</evidence>
<evidence type="ECO:0000256" key="6">
    <source>
        <dbReference type="ARBA" id="ARBA00023136"/>
    </source>
</evidence>
<sequence length="162" mass="17457">MSQIPGQVGIQAAAVIAGSFLSGAMMSISMITVPVLLDTSTQSGQLLDQFMSLYNLGHKIMPTLSVCTCAMYMFVAGKKRTAGLPWSIYALAAATTISMVPFTTLVMVPTNDTLFALHASSENALEEVRGLIVRWQWMHVARSLFPLTGAVVGFKGLWANLR</sequence>
<evidence type="ECO:0000256" key="8">
    <source>
        <dbReference type="SAM" id="Phobius"/>
    </source>
</evidence>
<keyword evidence="4" id="KW-0560">Oxidoreductase</keyword>
<gene>
    <name evidence="9" type="ORF">N7494_004542</name>
</gene>
<dbReference type="EMBL" id="JAQIZZ010000003">
    <property type="protein sequence ID" value="KAJ5546957.1"/>
    <property type="molecule type" value="Genomic_DNA"/>
</dbReference>
<evidence type="ECO:0000313" key="9">
    <source>
        <dbReference type="EMBL" id="KAJ5546957.1"/>
    </source>
</evidence>
<keyword evidence="6 8" id="KW-0472">Membrane</keyword>
<dbReference type="GO" id="GO:0016020">
    <property type="term" value="C:membrane"/>
    <property type="evidence" value="ECO:0007669"/>
    <property type="project" value="UniProtKB-SubCell"/>
</dbReference>